<keyword evidence="2" id="KW-0812">Transmembrane</keyword>
<dbReference type="AlphaFoldDB" id="A0A6J8BB42"/>
<feature type="transmembrane region" description="Helical" evidence="2">
    <location>
        <begin position="152"/>
        <end position="172"/>
    </location>
</feature>
<evidence type="ECO:0000256" key="3">
    <source>
        <dbReference type="SAM" id="SignalP"/>
    </source>
</evidence>
<proteinExistence type="predicted"/>
<organism evidence="4 5">
    <name type="scientific">Mytilus coruscus</name>
    <name type="common">Sea mussel</name>
    <dbReference type="NCBI Taxonomy" id="42192"/>
    <lineage>
        <taxon>Eukaryota</taxon>
        <taxon>Metazoa</taxon>
        <taxon>Spiralia</taxon>
        <taxon>Lophotrochozoa</taxon>
        <taxon>Mollusca</taxon>
        <taxon>Bivalvia</taxon>
        <taxon>Autobranchia</taxon>
        <taxon>Pteriomorphia</taxon>
        <taxon>Mytilida</taxon>
        <taxon>Mytiloidea</taxon>
        <taxon>Mytilidae</taxon>
        <taxon>Mytilinae</taxon>
        <taxon>Mytilus</taxon>
    </lineage>
</organism>
<protein>
    <submittedName>
        <fullName evidence="4">Uncharacterized protein</fullName>
    </submittedName>
</protein>
<keyword evidence="3" id="KW-0732">Signal</keyword>
<reference evidence="4 5" key="1">
    <citation type="submission" date="2020-06" db="EMBL/GenBank/DDBJ databases">
        <authorList>
            <person name="Li R."/>
            <person name="Bekaert M."/>
        </authorList>
    </citation>
    <scope>NUCLEOTIDE SEQUENCE [LARGE SCALE GENOMIC DNA]</scope>
    <source>
        <strain evidence="5">wild</strain>
    </source>
</reference>
<evidence type="ECO:0000313" key="4">
    <source>
        <dbReference type="EMBL" id="CAC5381132.1"/>
    </source>
</evidence>
<keyword evidence="2" id="KW-1133">Transmembrane helix</keyword>
<keyword evidence="2" id="KW-0472">Membrane</keyword>
<dbReference type="EMBL" id="CACVKT020003000">
    <property type="protein sequence ID" value="CAC5381132.1"/>
    <property type="molecule type" value="Genomic_DNA"/>
</dbReference>
<sequence>MQEDKMAAAIIFACIILSIIGHASTQEEGCRYNLVIGYCPCTNNTQITQDVQLVIVEGSDGCDCTFKLCHMCSQPSITNIYDRECTWNCVNTTCVWNKEQTTLLTTSSTVKDIKQTKDSNNPVKTSETTTTVTDHDITVEGTIQEMTPTIGLWIWAGVFTLFTALAFLKLYIHLRKQQPQYLPLNRNDTTETTYAPSYLSTTPSRPVIPQQILTPPSISTPLKPSSRSSPSFHSILSYREPSPVSTTSSIPLVPLMFFRDPSPEPSAPPMEDLESSSESTPSSPIASRTRNMIKRKSMMSDTSF</sequence>
<feature type="region of interest" description="Disordered" evidence="1">
    <location>
        <begin position="260"/>
        <end position="304"/>
    </location>
</feature>
<dbReference type="Proteomes" id="UP000507470">
    <property type="component" value="Unassembled WGS sequence"/>
</dbReference>
<keyword evidence="5" id="KW-1185">Reference proteome</keyword>
<gene>
    <name evidence="4" type="ORF">MCOR_17043</name>
</gene>
<evidence type="ECO:0000256" key="2">
    <source>
        <dbReference type="SAM" id="Phobius"/>
    </source>
</evidence>
<dbReference type="OrthoDB" id="10442738at2759"/>
<feature type="chain" id="PRO_5026980764" evidence="3">
    <location>
        <begin position="26"/>
        <end position="304"/>
    </location>
</feature>
<evidence type="ECO:0000256" key="1">
    <source>
        <dbReference type="SAM" id="MobiDB-lite"/>
    </source>
</evidence>
<feature type="compositionally biased region" description="Low complexity" evidence="1">
    <location>
        <begin position="217"/>
        <end position="234"/>
    </location>
</feature>
<accession>A0A6J8BB42</accession>
<feature type="compositionally biased region" description="Polar residues" evidence="1">
    <location>
        <begin position="193"/>
        <end position="204"/>
    </location>
</feature>
<feature type="signal peptide" evidence="3">
    <location>
        <begin position="1"/>
        <end position="25"/>
    </location>
</feature>
<feature type="region of interest" description="Disordered" evidence="1">
    <location>
        <begin position="193"/>
        <end position="234"/>
    </location>
</feature>
<evidence type="ECO:0000313" key="5">
    <source>
        <dbReference type="Proteomes" id="UP000507470"/>
    </source>
</evidence>
<name>A0A6J8BB42_MYTCO</name>